<organism evidence="8 9">
    <name type="scientific">Wallemia ichthyophaga</name>
    <dbReference type="NCBI Taxonomy" id="245174"/>
    <lineage>
        <taxon>Eukaryota</taxon>
        <taxon>Fungi</taxon>
        <taxon>Dikarya</taxon>
        <taxon>Basidiomycota</taxon>
        <taxon>Wallemiomycotina</taxon>
        <taxon>Wallemiomycetes</taxon>
        <taxon>Wallemiales</taxon>
        <taxon>Wallemiaceae</taxon>
        <taxon>Wallemia</taxon>
    </lineage>
</organism>
<comment type="similarity">
    <text evidence="1 6">Belongs to the eukaryotic initiation factor 4E family.</text>
</comment>
<name>A0A4T0IZE2_WALIC</name>
<evidence type="ECO:0000256" key="6">
    <source>
        <dbReference type="RuleBase" id="RU004374"/>
    </source>
</evidence>
<dbReference type="Gene3D" id="3.30.760.10">
    <property type="entry name" value="RNA Cap, Translation Initiation Factor Eif4e"/>
    <property type="match status" value="1"/>
</dbReference>
<evidence type="ECO:0000313" key="9">
    <source>
        <dbReference type="Proteomes" id="UP000310689"/>
    </source>
</evidence>
<dbReference type="PANTHER" id="PTHR11960:SF8">
    <property type="entry name" value="EUKARYOTIC TRANSLATION INITIATION FACTOR 4E1-RELATED"/>
    <property type="match status" value="1"/>
</dbReference>
<keyword evidence="4 6" id="KW-0694">RNA-binding</keyword>
<keyword evidence="5 6" id="KW-0648">Protein biosynthesis</keyword>
<keyword evidence="3" id="KW-0810">Translation regulation</keyword>
<dbReference type="PANTHER" id="PTHR11960">
    <property type="entry name" value="EUKARYOTIC TRANSLATION INITIATION FACTOR 4E RELATED"/>
    <property type="match status" value="1"/>
</dbReference>
<accession>A0A4T0IZE2</accession>
<gene>
    <name evidence="8" type="ORF">E3P86_02765</name>
</gene>
<evidence type="ECO:0008006" key="10">
    <source>
        <dbReference type="Google" id="ProtNLM"/>
    </source>
</evidence>
<dbReference type="EMBL" id="SPOI01000156">
    <property type="protein sequence ID" value="TIB34837.1"/>
    <property type="molecule type" value="Genomic_DNA"/>
</dbReference>
<evidence type="ECO:0000256" key="4">
    <source>
        <dbReference type="ARBA" id="ARBA00022884"/>
    </source>
</evidence>
<evidence type="ECO:0000256" key="1">
    <source>
        <dbReference type="ARBA" id="ARBA00009860"/>
    </source>
</evidence>
<evidence type="ECO:0000256" key="5">
    <source>
        <dbReference type="ARBA" id="ARBA00022917"/>
    </source>
</evidence>
<dbReference type="GO" id="GO:0016281">
    <property type="term" value="C:eukaryotic translation initiation factor 4F complex"/>
    <property type="evidence" value="ECO:0007669"/>
    <property type="project" value="TreeGrafter"/>
</dbReference>
<evidence type="ECO:0000313" key="8">
    <source>
        <dbReference type="EMBL" id="TIB34837.1"/>
    </source>
</evidence>
<dbReference type="AlphaFoldDB" id="A0A4T0IZE2"/>
<dbReference type="SUPFAM" id="SSF55418">
    <property type="entry name" value="eIF4e-like"/>
    <property type="match status" value="1"/>
</dbReference>
<dbReference type="Pfam" id="PF01652">
    <property type="entry name" value="IF4E"/>
    <property type="match status" value="1"/>
</dbReference>
<evidence type="ECO:0000256" key="3">
    <source>
        <dbReference type="ARBA" id="ARBA00022845"/>
    </source>
</evidence>
<reference evidence="8 9" key="1">
    <citation type="submission" date="2019-03" db="EMBL/GenBank/DDBJ databases">
        <title>Sequencing 23 genomes of Wallemia ichthyophaga.</title>
        <authorList>
            <person name="Gostincar C."/>
        </authorList>
    </citation>
    <scope>NUCLEOTIDE SEQUENCE [LARGE SCALE GENOMIC DNA]</scope>
    <source>
        <strain evidence="8 9">EXF-6200</strain>
    </source>
</reference>
<dbReference type="Proteomes" id="UP000310689">
    <property type="component" value="Unassembled WGS sequence"/>
</dbReference>
<dbReference type="GO" id="GO:0000340">
    <property type="term" value="F:RNA 7-methylguanosine cap binding"/>
    <property type="evidence" value="ECO:0007669"/>
    <property type="project" value="TreeGrafter"/>
</dbReference>
<comment type="caution">
    <text evidence="8">The sequence shown here is derived from an EMBL/GenBank/DDBJ whole genome shotgun (WGS) entry which is preliminary data.</text>
</comment>
<evidence type="ECO:0000256" key="2">
    <source>
        <dbReference type="ARBA" id="ARBA00022540"/>
    </source>
</evidence>
<keyword evidence="2 6" id="KW-0396">Initiation factor</keyword>
<sequence length="282" mass="32069">MTSTTSNDKSKSTLPEPAISASVQAISDSVDNLKLKDKTDKSDLEEGEIKEEDISPEDMKTVFDDATGFNVKHPLFNAWTLWFDNPSKKSSGAHNWLDDTKEVITFDSVEEFWGLYNNILPPTHLPQKANYYLFKRGIRPAWEDEANADGGKWSVQFPREKWRDRIDRLWLDTMLSAIGETLEGDLSEDATNDLITGVIISTRPNFFRLAIWTRQTTSVNTELIQEENDLHERIERLGKIWKHDVLGFTEGQKLGGGLATEVEFVGHKEGERKQRARGKIVA</sequence>
<dbReference type="InterPro" id="IPR001040">
    <property type="entry name" value="TIF_eIF_4E"/>
</dbReference>
<dbReference type="InterPro" id="IPR023398">
    <property type="entry name" value="TIF_eIF4e-like"/>
</dbReference>
<protein>
    <recommendedName>
        <fullName evidence="10">Eukaryotic translation initiation factor 4E</fullName>
    </recommendedName>
</protein>
<evidence type="ECO:0000256" key="7">
    <source>
        <dbReference type="SAM" id="MobiDB-lite"/>
    </source>
</evidence>
<feature type="region of interest" description="Disordered" evidence="7">
    <location>
        <begin position="1"/>
        <end position="23"/>
    </location>
</feature>
<proteinExistence type="inferred from homology"/>
<dbReference type="GO" id="GO:0003743">
    <property type="term" value="F:translation initiation factor activity"/>
    <property type="evidence" value="ECO:0007669"/>
    <property type="project" value="UniProtKB-KW"/>
</dbReference>
<dbReference type="GO" id="GO:0006417">
    <property type="term" value="P:regulation of translation"/>
    <property type="evidence" value="ECO:0007669"/>
    <property type="project" value="UniProtKB-KW"/>
</dbReference>